<dbReference type="AlphaFoldDB" id="A0A4S8LED2"/>
<reference evidence="3 4" key="1">
    <citation type="journal article" date="2019" name="Nat. Ecol. Evol.">
        <title>Megaphylogeny resolves global patterns of mushroom evolution.</title>
        <authorList>
            <person name="Varga T."/>
            <person name="Krizsan K."/>
            <person name="Foldi C."/>
            <person name="Dima B."/>
            <person name="Sanchez-Garcia M."/>
            <person name="Sanchez-Ramirez S."/>
            <person name="Szollosi G.J."/>
            <person name="Szarkandi J.G."/>
            <person name="Papp V."/>
            <person name="Albert L."/>
            <person name="Andreopoulos W."/>
            <person name="Angelini C."/>
            <person name="Antonin V."/>
            <person name="Barry K.W."/>
            <person name="Bougher N.L."/>
            <person name="Buchanan P."/>
            <person name="Buyck B."/>
            <person name="Bense V."/>
            <person name="Catcheside P."/>
            <person name="Chovatia M."/>
            <person name="Cooper J."/>
            <person name="Damon W."/>
            <person name="Desjardin D."/>
            <person name="Finy P."/>
            <person name="Geml J."/>
            <person name="Haridas S."/>
            <person name="Hughes K."/>
            <person name="Justo A."/>
            <person name="Karasinski D."/>
            <person name="Kautmanova I."/>
            <person name="Kiss B."/>
            <person name="Kocsube S."/>
            <person name="Kotiranta H."/>
            <person name="LaButti K.M."/>
            <person name="Lechner B.E."/>
            <person name="Liimatainen K."/>
            <person name="Lipzen A."/>
            <person name="Lukacs Z."/>
            <person name="Mihaltcheva S."/>
            <person name="Morgado L.N."/>
            <person name="Niskanen T."/>
            <person name="Noordeloos M.E."/>
            <person name="Ohm R.A."/>
            <person name="Ortiz-Santana B."/>
            <person name="Ovrebo C."/>
            <person name="Racz N."/>
            <person name="Riley R."/>
            <person name="Savchenko A."/>
            <person name="Shiryaev A."/>
            <person name="Soop K."/>
            <person name="Spirin V."/>
            <person name="Szebenyi C."/>
            <person name="Tomsovsky M."/>
            <person name="Tulloss R.E."/>
            <person name="Uehling J."/>
            <person name="Grigoriev I.V."/>
            <person name="Vagvolgyi C."/>
            <person name="Papp T."/>
            <person name="Martin F.M."/>
            <person name="Miettinen O."/>
            <person name="Hibbett D.S."/>
            <person name="Nagy L.G."/>
        </authorList>
    </citation>
    <scope>NUCLEOTIDE SEQUENCE [LARGE SCALE GENOMIC DNA]</scope>
    <source>
        <strain evidence="3 4">CBS 962.96</strain>
    </source>
</reference>
<evidence type="ECO:0000259" key="2">
    <source>
        <dbReference type="Pfam" id="PF13352"/>
    </source>
</evidence>
<feature type="region of interest" description="Disordered" evidence="1">
    <location>
        <begin position="441"/>
        <end position="491"/>
    </location>
</feature>
<dbReference type="InterPro" id="IPR025165">
    <property type="entry name" value="DUF4100"/>
</dbReference>
<gene>
    <name evidence="3" type="ORF">K435DRAFT_681836</name>
</gene>
<dbReference type="SUPFAM" id="SSF50630">
    <property type="entry name" value="Acid proteases"/>
    <property type="match status" value="1"/>
</dbReference>
<organism evidence="3 4">
    <name type="scientific">Dendrothele bispora (strain CBS 962.96)</name>
    <dbReference type="NCBI Taxonomy" id="1314807"/>
    <lineage>
        <taxon>Eukaryota</taxon>
        <taxon>Fungi</taxon>
        <taxon>Dikarya</taxon>
        <taxon>Basidiomycota</taxon>
        <taxon>Agaricomycotina</taxon>
        <taxon>Agaricomycetes</taxon>
        <taxon>Agaricomycetidae</taxon>
        <taxon>Agaricales</taxon>
        <taxon>Agaricales incertae sedis</taxon>
        <taxon>Dendrothele</taxon>
    </lineage>
</organism>
<dbReference type="InterPro" id="IPR021109">
    <property type="entry name" value="Peptidase_aspartic_dom_sf"/>
</dbReference>
<dbReference type="Proteomes" id="UP000297245">
    <property type="component" value="Unassembled WGS sequence"/>
</dbReference>
<evidence type="ECO:0000313" key="4">
    <source>
        <dbReference type="Proteomes" id="UP000297245"/>
    </source>
</evidence>
<accession>A0A4S8LED2</accession>
<feature type="region of interest" description="Disordered" evidence="1">
    <location>
        <begin position="1"/>
        <end position="23"/>
    </location>
</feature>
<dbReference type="CDD" id="cd00303">
    <property type="entry name" value="retropepsin_like"/>
    <property type="match status" value="1"/>
</dbReference>
<protein>
    <recommendedName>
        <fullName evidence="2">DUF4100 domain-containing protein</fullName>
    </recommendedName>
</protein>
<feature type="region of interest" description="Disordered" evidence="1">
    <location>
        <begin position="381"/>
        <end position="411"/>
    </location>
</feature>
<feature type="region of interest" description="Disordered" evidence="1">
    <location>
        <begin position="213"/>
        <end position="250"/>
    </location>
</feature>
<dbReference type="OrthoDB" id="5535068at2759"/>
<feature type="compositionally biased region" description="Polar residues" evidence="1">
    <location>
        <begin position="235"/>
        <end position="250"/>
    </location>
</feature>
<dbReference type="Pfam" id="PF13352">
    <property type="entry name" value="DUF4100"/>
    <property type="match status" value="1"/>
</dbReference>
<dbReference type="Pfam" id="PF13650">
    <property type="entry name" value="Asp_protease_2"/>
    <property type="match status" value="1"/>
</dbReference>
<evidence type="ECO:0000313" key="3">
    <source>
        <dbReference type="EMBL" id="THU87317.1"/>
    </source>
</evidence>
<proteinExistence type="predicted"/>
<dbReference type="Gene3D" id="2.40.70.10">
    <property type="entry name" value="Acid Proteases"/>
    <property type="match status" value="1"/>
</dbReference>
<sequence length="825" mass="92437">MSTPQTVSIIQPMPIPGSSQAPKFDRKNAKQFLDTLARHGQAAGITNKDELVDYIYYYSSEQVQDSIQFLKEFDLDEKERKWDAAKAKLIAMFQASDERLSVTLEDLRDFCQEQAAKTGFETKLDIETYQMEYLKLAGPLVKDKLMTETEANYYFVAGIPSSLKTWFRNEVPEDKREVKKAPTIQESINILYRRFNKNDLCYEWWKSKKEEKKQVHFDEPSDPSSSSNPRARGTNEATGTSSSRLLPSSANFGVPQSSIDSLAEQMRLLNVSLSQMQYGGPSLHSSRTNPGQLPSTSNDPRANDTQRLVNFLRACMMCGEIGTHPLHPSKCPKTQGLVLDKLILYNQDTGRYTQKNGSDLPRVPYGWKGGIDSFLRNTQEAEEEQHRVDKGKAPVCRDTPPHMNASTSRSSHNLGLSFGDEFVVNGNVFAVASLGQTENWDTNPALRSGKDTNNRFNPVPKKPELPNVVKAPLSNTDKVPRNESKPKVEERAQIPVQPPTNPINRQDGWKASLPSSNRERIDVNMKDGTKGNTPNGPTYHFTSDIQEQVDAKAVFKTAMGAMVTLPLDQVIGVSPILQKMIAESTRTRREYVNKEGTSTSKVASAMERAMEGQVMEVSNGHDGVGDVLSTRECMEASVEDEQMYYAMTCGFIDVKVNGVKLKALVDSGSELNLFSMDVPEDAKLPLDFAGTAWSLKGIHGLSVQLRGVIKDAPITIGGYDFPHHFFVARHAMGKQEIILGQPFLQYYSARMQYTREMGTKMWISKEHHGRPNVCVQLTDPKDPRNTKVIDRAPPCRHDQEPGCTHNAEKGYSNDWRIEEVEDEGF</sequence>
<dbReference type="EMBL" id="ML179455">
    <property type="protein sequence ID" value="THU87317.1"/>
    <property type="molecule type" value="Genomic_DNA"/>
</dbReference>
<evidence type="ECO:0000256" key="1">
    <source>
        <dbReference type="SAM" id="MobiDB-lite"/>
    </source>
</evidence>
<feature type="region of interest" description="Disordered" evidence="1">
    <location>
        <begin position="278"/>
        <end position="303"/>
    </location>
</feature>
<feature type="compositionally biased region" description="Basic and acidic residues" evidence="1">
    <location>
        <begin position="478"/>
        <end position="491"/>
    </location>
</feature>
<feature type="domain" description="DUF4100" evidence="2">
    <location>
        <begin position="350"/>
        <end position="594"/>
    </location>
</feature>
<keyword evidence="4" id="KW-1185">Reference proteome</keyword>
<name>A0A4S8LED2_DENBC</name>